<evidence type="ECO:0000313" key="2">
    <source>
        <dbReference type="EMBL" id="KAA0184219.1"/>
    </source>
</evidence>
<evidence type="ECO:0000313" key="3">
    <source>
        <dbReference type="Proteomes" id="UP000728185"/>
    </source>
</evidence>
<dbReference type="Pfam" id="PF00106">
    <property type="entry name" value="adh_short"/>
    <property type="match status" value="1"/>
</dbReference>
<gene>
    <name evidence="2" type="ORF">FBUS_04513</name>
</gene>
<dbReference type="CDD" id="cd05327">
    <property type="entry name" value="retinol-DH_like_SDR_c_like"/>
    <property type="match status" value="1"/>
</dbReference>
<protein>
    <submittedName>
        <fullName evidence="2">Retinol dehydrogenase 11</fullName>
    </submittedName>
</protein>
<dbReference type="InterPro" id="IPR002347">
    <property type="entry name" value="SDR_fam"/>
</dbReference>
<dbReference type="OrthoDB" id="191139at2759"/>
<dbReference type="PRINTS" id="PR00081">
    <property type="entry name" value="GDHRDH"/>
</dbReference>
<dbReference type="SUPFAM" id="SSF51735">
    <property type="entry name" value="NAD(P)-binding Rossmann-fold domains"/>
    <property type="match status" value="1"/>
</dbReference>
<accession>A0A8E0RJE5</accession>
<name>A0A8E0RJE5_9TREM</name>
<dbReference type="AlphaFoldDB" id="A0A8E0RJE5"/>
<dbReference type="Proteomes" id="UP000728185">
    <property type="component" value="Unassembled WGS sequence"/>
</dbReference>
<dbReference type="GO" id="GO:0016491">
    <property type="term" value="F:oxidoreductase activity"/>
    <property type="evidence" value="ECO:0007669"/>
    <property type="project" value="UniProtKB-KW"/>
</dbReference>
<evidence type="ECO:0000256" key="1">
    <source>
        <dbReference type="ARBA" id="ARBA00023002"/>
    </source>
</evidence>
<dbReference type="PANTHER" id="PTHR43157:SF31">
    <property type="entry name" value="PHOSPHATIDYLINOSITOL-GLYCAN BIOSYNTHESIS CLASS F PROTEIN"/>
    <property type="match status" value="1"/>
</dbReference>
<reference evidence="2" key="1">
    <citation type="submission" date="2019-05" db="EMBL/GenBank/DDBJ databases">
        <title>Annotation for the trematode Fasciolopsis buski.</title>
        <authorList>
            <person name="Choi Y.-J."/>
        </authorList>
    </citation>
    <scope>NUCLEOTIDE SEQUENCE</scope>
    <source>
        <strain evidence="2">HT</strain>
        <tissue evidence="2">Whole worm</tissue>
    </source>
</reference>
<dbReference type="PANTHER" id="PTHR43157">
    <property type="entry name" value="PHOSPHATIDYLINOSITOL-GLYCAN BIOSYNTHESIS CLASS F PROTEIN-RELATED"/>
    <property type="match status" value="1"/>
</dbReference>
<keyword evidence="1" id="KW-0560">Oxidoreductase</keyword>
<dbReference type="InterPro" id="IPR036291">
    <property type="entry name" value="NAD(P)-bd_dom_sf"/>
</dbReference>
<sequence>MFGAIVTGANCGIGFYTAGELARRGAVVIMACRNRERAEAAKEKLLSLYGESNADWMKTDVADPSVVESLKPIKAEQLILEELDLASLESVRQFATKVMQNHPKIDLLINNAGLALDKYSITKDGFEQTIGVNHLGHFLLTELLLPSIKAASPSRIIIVSSMVHYWGQLYRPDLQLSTKEYNQMSAYYSSKLANVMHAVELSNRLEGTGVTVVSLHPGIVDSEFQRDMKSLFRRLIFAFLRPLTINAWDGAQTTLYTALMDSPVSGGYYSNCALKSPTNMANNSEEREWLWDKSCELVGLPRTIHMSV</sequence>
<dbReference type="Gene3D" id="3.40.50.720">
    <property type="entry name" value="NAD(P)-binding Rossmann-like Domain"/>
    <property type="match status" value="1"/>
</dbReference>
<keyword evidence="3" id="KW-1185">Reference proteome</keyword>
<proteinExistence type="predicted"/>
<comment type="caution">
    <text evidence="2">The sequence shown here is derived from an EMBL/GenBank/DDBJ whole genome shotgun (WGS) entry which is preliminary data.</text>
</comment>
<dbReference type="EMBL" id="LUCM01011247">
    <property type="protein sequence ID" value="KAA0184219.1"/>
    <property type="molecule type" value="Genomic_DNA"/>
</dbReference>
<organism evidence="2 3">
    <name type="scientific">Fasciolopsis buskii</name>
    <dbReference type="NCBI Taxonomy" id="27845"/>
    <lineage>
        <taxon>Eukaryota</taxon>
        <taxon>Metazoa</taxon>
        <taxon>Spiralia</taxon>
        <taxon>Lophotrochozoa</taxon>
        <taxon>Platyhelminthes</taxon>
        <taxon>Trematoda</taxon>
        <taxon>Digenea</taxon>
        <taxon>Plagiorchiida</taxon>
        <taxon>Echinostomata</taxon>
        <taxon>Echinostomatoidea</taxon>
        <taxon>Fasciolidae</taxon>
        <taxon>Fasciolopsis</taxon>
    </lineage>
</organism>